<protein>
    <submittedName>
        <fullName evidence="9">Uncharacterized protein</fullName>
    </submittedName>
</protein>
<dbReference type="eggNOG" id="KOG3765">
    <property type="taxonomic scope" value="Eukaryota"/>
</dbReference>
<organism evidence="10">
    <name type="scientific">Salpingoeca rosetta (strain ATCC 50818 / BSB-021)</name>
    <dbReference type="NCBI Taxonomy" id="946362"/>
    <lineage>
        <taxon>Eukaryota</taxon>
        <taxon>Choanoflagellata</taxon>
        <taxon>Craspedida</taxon>
        <taxon>Salpingoecidae</taxon>
        <taxon>Salpingoeca</taxon>
    </lineage>
</organism>
<evidence type="ECO:0000256" key="8">
    <source>
        <dbReference type="SAM" id="MobiDB-lite"/>
    </source>
</evidence>
<keyword evidence="5" id="KW-0472">Membrane</keyword>
<evidence type="ECO:0000256" key="5">
    <source>
        <dbReference type="ARBA" id="ARBA00023136"/>
    </source>
</evidence>
<dbReference type="PANTHER" id="PTHR12270:SF25">
    <property type="entry name" value="GLYCOSYLTRANSFERASE-LIKE PROTEIN LARGE"/>
    <property type="match status" value="1"/>
</dbReference>
<dbReference type="GeneID" id="16070594"/>
<feature type="compositionally biased region" description="Pro residues" evidence="8">
    <location>
        <begin position="504"/>
        <end position="513"/>
    </location>
</feature>
<keyword evidence="10" id="KW-1185">Reference proteome</keyword>
<evidence type="ECO:0000256" key="6">
    <source>
        <dbReference type="ARBA" id="ARBA00023180"/>
    </source>
</evidence>
<dbReference type="PANTHER" id="PTHR12270">
    <property type="entry name" value="GLYCOSYLTRANSFERASE-RELATED"/>
    <property type="match status" value="1"/>
</dbReference>
<dbReference type="GO" id="GO:0042285">
    <property type="term" value="F:xylosyltransferase activity"/>
    <property type="evidence" value="ECO:0007669"/>
    <property type="project" value="TreeGrafter"/>
</dbReference>
<keyword evidence="4" id="KW-1133">Transmembrane helix</keyword>
<reference evidence="9" key="1">
    <citation type="submission" date="2009-08" db="EMBL/GenBank/DDBJ databases">
        <title>Annotation of Salpingoeca rosetta.</title>
        <authorList>
            <consortium name="The Broad Institute Genome Sequencing Platform"/>
            <person name="Russ C."/>
            <person name="Cuomo C."/>
            <person name="Burger G."/>
            <person name="Gray M.W."/>
            <person name="Holland P.W.H."/>
            <person name="King N."/>
            <person name="Lang F.B.F."/>
            <person name="Roger A.J."/>
            <person name="Ruiz-Trillo I."/>
            <person name="Young S.K."/>
            <person name="Zeng Q."/>
            <person name="Gargeya S."/>
            <person name="Alvarado L."/>
            <person name="Berlin A."/>
            <person name="Chapman S.B."/>
            <person name="Chen Z."/>
            <person name="Freedman E."/>
            <person name="Gellesch M."/>
            <person name="Goldberg J."/>
            <person name="Griggs A."/>
            <person name="Gujja S."/>
            <person name="Heilman E."/>
            <person name="Heiman D."/>
            <person name="Howarth C."/>
            <person name="Mehta T."/>
            <person name="Neiman D."/>
            <person name="Pearson M."/>
            <person name="Roberts A."/>
            <person name="Saif S."/>
            <person name="Shea T."/>
            <person name="Shenoy N."/>
            <person name="Sisk P."/>
            <person name="Stolte C."/>
            <person name="Sykes S."/>
            <person name="White J."/>
            <person name="Yandava C."/>
            <person name="Haas B."/>
            <person name="Nusbaum C."/>
            <person name="Birren B."/>
        </authorList>
    </citation>
    <scope>NUCLEOTIDE SEQUENCE [LARGE SCALE GENOMIC DNA]</scope>
    <source>
        <strain evidence="9">ATCC 50818</strain>
    </source>
</reference>
<comment type="subcellular location">
    <subcellularLocation>
        <location evidence="1">Membrane</location>
        <topology evidence="1">Single-pass type II membrane protein</topology>
    </subcellularLocation>
</comment>
<evidence type="ECO:0000313" key="9">
    <source>
        <dbReference type="EMBL" id="EGD77980.1"/>
    </source>
</evidence>
<keyword evidence="3" id="KW-0735">Signal-anchor</keyword>
<evidence type="ECO:0000256" key="3">
    <source>
        <dbReference type="ARBA" id="ARBA00022968"/>
    </source>
</evidence>
<keyword evidence="6" id="KW-0325">Glycoprotein</keyword>
<evidence type="ECO:0000256" key="2">
    <source>
        <dbReference type="ARBA" id="ARBA00022692"/>
    </source>
</evidence>
<name>F2ULI1_SALR5</name>
<dbReference type="STRING" id="946362.F2ULI1"/>
<evidence type="ECO:0000256" key="4">
    <source>
        <dbReference type="ARBA" id="ARBA00022989"/>
    </source>
</evidence>
<evidence type="ECO:0000256" key="1">
    <source>
        <dbReference type="ARBA" id="ARBA00004606"/>
    </source>
</evidence>
<dbReference type="GO" id="GO:0015020">
    <property type="term" value="F:glucuronosyltransferase activity"/>
    <property type="evidence" value="ECO:0007669"/>
    <property type="project" value="TreeGrafter"/>
</dbReference>
<dbReference type="InterPro" id="IPR051292">
    <property type="entry name" value="Xyl/GlcA_transferase"/>
</dbReference>
<sequence>MMVGARCLRRVAYCLLCAALCLVGLAVLLAVLSPYDTEVVVDVLLGRDLREGKGVLRQVEKRRRAEESLRELHERRDRQQREIASVLSARALPRCSSVLQQDTGLLHITGNASLVDKALVSQLTQQPHEYCLYQCGPRRCCSDAYRRLPSPAAAAPSWLEVAVDAIDGAALSELDVTLVTQGTLDRVHVVEMLCRAWRGPKVVVFAVREAGTEHPQLRTLQSTCHNAKIVAVPITESSDFYTSRFRASDPAAPPVIPINTLRNLAVDLAPTNFIFTCDMDFLPSASLYDSLVTRYLPLLAAIDRPALVVPHWELLRCGGSAPPPVPTTFQQLDKMAMAGLARPFHCDPKLIVPAATELATPSSSCMEGRAVWWRGIETTQYYRWLRESRAHIQGFYRIATGGPMKDIFYEPFVVVKRKDGVSGANLPRYPEHYVGRYKNKISFITRLRAHRFQFFTLRGEFLVHFPHDTSKRSKPYMQEHLQAMRALDELDRSDLNDEVWTVGPQPPLQPSPPDDGVHCIDD</sequence>
<keyword evidence="7" id="KW-0175">Coiled coil</keyword>
<dbReference type="OrthoDB" id="205012at2759"/>
<dbReference type="EMBL" id="GL832980">
    <property type="protein sequence ID" value="EGD77980.1"/>
    <property type="molecule type" value="Genomic_DNA"/>
</dbReference>
<dbReference type="InParanoid" id="F2ULI1"/>
<accession>F2ULI1</accession>
<dbReference type="GO" id="GO:0016020">
    <property type="term" value="C:membrane"/>
    <property type="evidence" value="ECO:0007669"/>
    <property type="project" value="UniProtKB-SubCell"/>
</dbReference>
<feature type="coiled-coil region" evidence="7">
    <location>
        <begin position="55"/>
        <end position="89"/>
    </location>
</feature>
<dbReference type="OMA" id="FTCDMDF"/>
<gene>
    <name evidence="9" type="ORF">PTSG_09613</name>
</gene>
<feature type="region of interest" description="Disordered" evidence="8">
    <location>
        <begin position="498"/>
        <end position="522"/>
    </location>
</feature>
<evidence type="ECO:0000256" key="7">
    <source>
        <dbReference type="SAM" id="Coils"/>
    </source>
</evidence>
<evidence type="ECO:0000313" key="10">
    <source>
        <dbReference type="Proteomes" id="UP000007799"/>
    </source>
</evidence>
<keyword evidence="2" id="KW-0812">Transmembrane</keyword>
<dbReference type="RefSeq" id="XP_004990042.1">
    <property type="nucleotide sequence ID" value="XM_004989985.1"/>
</dbReference>
<proteinExistence type="predicted"/>
<dbReference type="Pfam" id="PF13896">
    <property type="entry name" value="Glyco_transf_49"/>
    <property type="match status" value="2"/>
</dbReference>
<dbReference type="GO" id="GO:0035269">
    <property type="term" value="P:protein O-linked glycosylation via mannose"/>
    <property type="evidence" value="ECO:0007669"/>
    <property type="project" value="TreeGrafter"/>
</dbReference>
<dbReference type="Proteomes" id="UP000007799">
    <property type="component" value="Unassembled WGS sequence"/>
</dbReference>
<dbReference type="AlphaFoldDB" id="F2ULI1"/>
<dbReference type="KEGG" id="sre:PTSG_09613"/>